<dbReference type="EMBL" id="JAFCIX010000569">
    <property type="protein sequence ID" value="KAH6587052.1"/>
    <property type="molecule type" value="Genomic_DNA"/>
</dbReference>
<comment type="similarity">
    <text evidence="7">Belongs to the WD repeat SMU1 family.</text>
</comment>
<dbReference type="Gene3D" id="2.130.10.10">
    <property type="entry name" value="YVTN repeat-like/Quinoprotein amine dehydrogenase"/>
    <property type="match status" value="1"/>
</dbReference>
<keyword evidence="3" id="KW-0507">mRNA processing</keyword>
<protein>
    <recommendedName>
        <fullName evidence="8">WD40 repeat-containing protein SMU1</fullName>
    </recommendedName>
</protein>
<feature type="repeat" description="WD" evidence="9">
    <location>
        <begin position="345"/>
        <end position="386"/>
    </location>
</feature>
<sequence length="516" mass="56625">MSLEIEAADVIRLIQQFLKENNLLRTLTILQEETSISLNTVDNVETFKADIIHGRWDAVLKTLSNLAIPAKKLVDLYEQIVLELIELRELVAARSLLRQTDPMQVLKEIFPDRYLHLETLLGKSHISADEMYTNGVTKEKRRRAVAQSLDSEVAAVAPSRLLALLGQSLKWQTSQGLVQPDAAFDLFKGVSPASHAEEDTPPSLTMSTIKFPKKQYAEVATFSPDGNYFVTGTIDGLIEVWNYMTGKLRKDLPYQAEGNIMLMKSAVLSLVFSSDSELLASGSQDGEIKLWKIHTGQSIKRFPSAHTQGVTSLCFYQDGTQLLSGSFDNTIKIHGIKSGRILREFRGHTSFVNRAIYSADGTKVISGSSDGTVKIWDAKSTECLSSLGLHEGKLAGLGAQSPTITSVLLTPKNKDHVIISNESSIVYIISLNGKILKSMKLETEKPTDFITAAMSQNGEFVHCAGEDGNIYVLGTETGSLVTSFEASTSEIIGLAHHPFSNILAIFADNGLVSMWK</sequence>
<dbReference type="PRINTS" id="PR00320">
    <property type="entry name" value="GPROTEINBRPT"/>
</dbReference>
<evidence type="ECO:0000256" key="4">
    <source>
        <dbReference type="ARBA" id="ARBA00022737"/>
    </source>
</evidence>
<dbReference type="Pfam" id="PF00400">
    <property type="entry name" value="WD40"/>
    <property type="match status" value="4"/>
</dbReference>
<proteinExistence type="inferred from homology"/>
<dbReference type="InterPro" id="IPR006595">
    <property type="entry name" value="CTLH_C"/>
</dbReference>
<dbReference type="PROSITE" id="PS50897">
    <property type="entry name" value="CTLH"/>
    <property type="match status" value="1"/>
</dbReference>
<dbReference type="SMART" id="SM00668">
    <property type="entry name" value="CTLH"/>
    <property type="match status" value="1"/>
</dbReference>
<dbReference type="Pfam" id="PF17814">
    <property type="entry name" value="LisH_TPL"/>
    <property type="match status" value="1"/>
</dbReference>
<dbReference type="PANTHER" id="PTHR22848">
    <property type="entry name" value="WD40 REPEAT PROTEIN"/>
    <property type="match status" value="1"/>
</dbReference>
<comment type="subcellular location">
    <subcellularLocation>
        <location evidence="1">Nucleus speckle</location>
    </subcellularLocation>
</comment>
<dbReference type="SMART" id="SM00667">
    <property type="entry name" value="LisH"/>
    <property type="match status" value="1"/>
</dbReference>
<evidence type="ECO:0000256" key="3">
    <source>
        <dbReference type="ARBA" id="ARBA00022664"/>
    </source>
</evidence>
<dbReference type="InterPro" id="IPR015943">
    <property type="entry name" value="WD40/YVTN_repeat-like_dom_sf"/>
</dbReference>
<feature type="repeat" description="WD" evidence="9">
    <location>
        <begin position="303"/>
        <end position="344"/>
    </location>
</feature>
<evidence type="ECO:0000256" key="5">
    <source>
        <dbReference type="ARBA" id="ARBA00023187"/>
    </source>
</evidence>
<dbReference type="PROSITE" id="PS50082">
    <property type="entry name" value="WD_REPEATS_2"/>
    <property type="match status" value="4"/>
</dbReference>
<evidence type="ECO:0000313" key="12">
    <source>
        <dbReference type="Proteomes" id="UP001648503"/>
    </source>
</evidence>
<dbReference type="CDD" id="cd00200">
    <property type="entry name" value="WD40"/>
    <property type="match status" value="1"/>
</dbReference>
<organism evidence="11 12">
    <name type="scientific">Batrachochytrium salamandrivorans</name>
    <dbReference type="NCBI Taxonomy" id="1357716"/>
    <lineage>
        <taxon>Eukaryota</taxon>
        <taxon>Fungi</taxon>
        <taxon>Fungi incertae sedis</taxon>
        <taxon>Chytridiomycota</taxon>
        <taxon>Chytridiomycota incertae sedis</taxon>
        <taxon>Chytridiomycetes</taxon>
        <taxon>Rhizophydiales</taxon>
        <taxon>Rhizophydiales incertae sedis</taxon>
        <taxon>Batrachochytrium</taxon>
    </lineage>
</organism>
<dbReference type="SMART" id="SM00320">
    <property type="entry name" value="WD40"/>
    <property type="match status" value="6"/>
</dbReference>
<reference evidence="11 12" key="1">
    <citation type="submission" date="2021-02" db="EMBL/GenBank/DDBJ databases">
        <title>Variation within the Batrachochytrium salamandrivorans European outbreak.</title>
        <authorList>
            <person name="Kelly M."/>
            <person name="Pasmans F."/>
            <person name="Shea T.P."/>
            <person name="Munoz J.F."/>
            <person name="Carranza S."/>
            <person name="Cuomo C.A."/>
            <person name="Martel A."/>
        </authorList>
    </citation>
    <scope>NUCLEOTIDE SEQUENCE [LARGE SCALE GENOMIC DNA]</scope>
    <source>
        <strain evidence="11 12">AMFP18/2</strain>
    </source>
</reference>
<dbReference type="PROSITE" id="PS50294">
    <property type="entry name" value="WD_REPEATS_REGION"/>
    <property type="match status" value="2"/>
</dbReference>
<dbReference type="PROSITE" id="PS00678">
    <property type="entry name" value="WD_REPEATS_1"/>
    <property type="match status" value="1"/>
</dbReference>
<name>A0ABQ8EV17_9FUNG</name>
<dbReference type="InterPro" id="IPR036322">
    <property type="entry name" value="WD40_repeat_dom_sf"/>
</dbReference>
<evidence type="ECO:0000256" key="2">
    <source>
        <dbReference type="ARBA" id="ARBA00022574"/>
    </source>
</evidence>
<keyword evidence="6" id="KW-0539">Nucleus</keyword>
<feature type="domain" description="CTLH" evidence="10">
    <location>
        <begin position="40"/>
        <end position="92"/>
    </location>
</feature>
<gene>
    <name evidence="11" type="ORF">BASA50_000100</name>
</gene>
<feature type="repeat" description="WD" evidence="9">
    <location>
        <begin position="222"/>
        <end position="251"/>
    </location>
</feature>
<keyword evidence="4" id="KW-0677">Repeat</keyword>
<dbReference type="InterPro" id="IPR020472">
    <property type="entry name" value="WD40_PAC1"/>
</dbReference>
<dbReference type="SUPFAM" id="SSF50978">
    <property type="entry name" value="WD40 repeat-like"/>
    <property type="match status" value="1"/>
</dbReference>
<dbReference type="InterPro" id="IPR001680">
    <property type="entry name" value="WD40_rpt"/>
</dbReference>
<evidence type="ECO:0000256" key="6">
    <source>
        <dbReference type="ARBA" id="ARBA00023242"/>
    </source>
</evidence>
<evidence type="ECO:0000256" key="7">
    <source>
        <dbReference type="ARBA" id="ARBA00025801"/>
    </source>
</evidence>
<evidence type="ECO:0000313" key="11">
    <source>
        <dbReference type="EMBL" id="KAH6587052.1"/>
    </source>
</evidence>
<keyword evidence="5" id="KW-0508">mRNA splicing</keyword>
<dbReference type="InterPro" id="IPR019775">
    <property type="entry name" value="WD40_repeat_CS"/>
</dbReference>
<comment type="caution">
    <text evidence="11">The sequence shown here is derived from an EMBL/GenBank/DDBJ whole genome shotgun (WGS) entry which is preliminary data.</text>
</comment>
<evidence type="ECO:0000256" key="1">
    <source>
        <dbReference type="ARBA" id="ARBA00004324"/>
    </source>
</evidence>
<dbReference type="InterPro" id="IPR054532">
    <property type="entry name" value="TPL_SMU1_LisH-like"/>
</dbReference>
<evidence type="ECO:0000256" key="8">
    <source>
        <dbReference type="ARBA" id="ARBA00026184"/>
    </source>
</evidence>
<dbReference type="Proteomes" id="UP001648503">
    <property type="component" value="Unassembled WGS sequence"/>
</dbReference>
<feature type="repeat" description="WD" evidence="9">
    <location>
        <begin position="260"/>
        <end position="301"/>
    </location>
</feature>
<dbReference type="PROSITE" id="PS50896">
    <property type="entry name" value="LISH"/>
    <property type="match status" value="1"/>
</dbReference>
<dbReference type="InterPro" id="IPR006594">
    <property type="entry name" value="LisH"/>
</dbReference>
<evidence type="ECO:0000256" key="9">
    <source>
        <dbReference type="PROSITE-ProRule" id="PRU00221"/>
    </source>
</evidence>
<dbReference type="InterPro" id="IPR045184">
    <property type="entry name" value="SMU1"/>
</dbReference>
<keyword evidence="12" id="KW-1185">Reference proteome</keyword>
<accession>A0ABQ8EV17</accession>
<evidence type="ECO:0000259" key="10">
    <source>
        <dbReference type="PROSITE" id="PS50897"/>
    </source>
</evidence>
<keyword evidence="2 9" id="KW-0853">WD repeat</keyword>